<evidence type="ECO:0000313" key="14">
    <source>
        <dbReference type="Proteomes" id="UP000593765"/>
    </source>
</evidence>
<keyword evidence="5 9" id="KW-1133">Transmembrane helix</keyword>
<dbReference type="InterPro" id="IPR000644">
    <property type="entry name" value="CBS_dom"/>
</dbReference>
<evidence type="ECO:0000256" key="8">
    <source>
        <dbReference type="PROSITE-ProRule" id="PRU00703"/>
    </source>
</evidence>
<dbReference type="SMART" id="SM01091">
    <property type="entry name" value="CorC_HlyC"/>
    <property type="match status" value="1"/>
</dbReference>
<feature type="domain" description="CBS" evidence="11">
    <location>
        <begin position="323"/>
        <end position="380"/>
    </location>
</feature>
<dbReference type="Gene3D" id="3.10.580.10">
    <property type="entry name" value="CBS-domain"/>
    <property type="match status" value="1"/>
</dbReference>
<dbReference type="InterPro" id="IPR051676">
    <property type="entry name" value="UPF0053_domain"/>
</dbReference>
<dbReference type="AlphaFoldDB" id="A0A7M2WRK6"/>
<dbReference type="Gene3D" id="3.30.465.10">
    <property type="match status" value="1"/>
</dbReference>
<evidence type="ECO:0000256" key="9">
    <source>
        <dbReference type="PROSITE-ProRule" id="PRU01193"/>
    </source>
</evidence>
<evidence type="ECO:0000256" key="3">
    <source>
        <dbReference type="ARBA" id="ARBA00022692"/>
    </source>
</evidence>
<feature type="domain" description="CBS" evidence="11">
    <location>
        <begin position="226"/>
        <end position="286"/>
    </location>
</feature>
<dbReference type="GO" id="GO:0005886">
    <property type="term" value="C:plasma membrane"/>
    <property type="evidence" value="ECO:0007669"/>
    <property type="project" value="UniProtKB-SubCell"/>
</dbReference>
<dbReference type="InterPro" id="IPR005170">
    <property type="entry name" value="Transptr-assoc_dom"/>
</dbReference>
<evidence type="ECO:0000256" key="10">
    <source>
        <dbReference type="SAM" id="Phobius"/>
    </source>
</evidence>
<accession>A0A7M2WRK6</accession>
<dbReference type="RefSeq" id="WP_206290799.1">
    <property type="nucleotide sequence ID" value="NZ_CP063458.1"/>
</dbReference>
<keyword evidence="6 8" id="KW-0129">CBS domain</keyword>
<dbReference type="InterPro" id="IPR036318">
    <property type="entry name" value="FAD-bd_PCMH-like_sf"/>
</dbReference>
<proteinExistence type="predicted"/>
<evidence type="ECO:0000256" key="7">
    <source>
        <dbReference type="ARBA" id="ARBA00023136"/>
    </source>
</evidence>
<dbReference type="SUPFAM" id="SSF54631">
    <property type="entry name" value="CBS-domain pair"/>
    <property type="match status" value="1"/>
</dbReference>
<dbReference type="PROSITE" id="PS51371">
    <property type="entry name" value="CBS"/>
    <property type="match status" value="2"/>
</dbReference>
<name>A0A7M2WRK6_9BACT</name>
<dbReference type="Proteomes" id="UP000593765">
    <property type="component" value="Chromosome"/>
</dbReference>
<gene>
    <name evidence="13" type="ORF">IPV69_16540</name>
</gene>
<dbReference type="SUPFAM" id="SSF56176">
    <property type="entry name" value="FAD-binding/transporter-associated domain-like"/>
    <property type="match status" value="1"/>
</dbReference>
<evidence type="ECO:0000259" key="11">
    <source>
        <dbReference type="PROSITE" id="PS51371"/>
    </source>
</evidence>
<dbReference type="EMBL" id="CP063458">
    <property type="protein sequence ID" value="QOV87884.1"/>
    <property type="molecule type" value="Genomic_DNA"/>
</dbReference>
<comment type="subcellular location">
    <subcellularLocation>
        <location evidence="1">Cell membrane</location>
        <topology evidence="1">Multi-pass membrane protein</topology>
    </subcellularLocation>
</comment>
<dbReference type="InterPro" id="IPR044751">
    <property type="entry name" value="Ion_transp-like_CBS"/>
</dbReference>
<keyword evidence="7 9" id="KW-0472">Membrane</keyword>
<evidence type="ECO:0000256" key="6">
    <source>
        <dbReference type="ARBA" id="ARBA00023122"/>
    </source>
</evidence>
<dbReference type="PANTHER" id="PTHR43099">
    <property type="entry name" value="UPF0053 PROTEIN YRKA"/>
    <property type="match status" value="1"/>
</dbReference>
<dbReference type="CDD" id="cd04590">
    <property type="entry name" value="CBS_pair_CorC_HlyC_assoc"/>
    <property type="match status" value="1"/>
</dbReference>
<evidence type="ECO:0000259" key="12">
    <source>
        <dbReference type="PROSITE" id="PS51846"/>
    </source>
</evidence>
<feature type="transmembrane region" description="Helical" evidence="10">
    <location>
        <begin position="58"/>
        <end position="85"/>
    </location>
</feature>
<feature type="transmembrane region" description="Helical" evidence="10">
    <location>
        <begin position="142"/>
        <end position="163"/>
    </location>
</feature>
<keyword evidence="4" id="KW-0677">Repeat</keyword>
<reference evidence="13 14" key="1">
    <citation type="submission" date="2020-10" db="EMBL/GenBank/DDBJ databases">
        <title>Wide distribution of Phycisphaera-like planctomycetes from WD2101 soil group in peatlands and genome analysis of the first cultivated representative.</title>
        <authorList>
            <person name="Dedysh S.N."/>
            <person name="Beletsky A.V."/>
            <person name="Ivanova A."/>
            <person name="Kulichevskaya I.S."/>
            <person name="Suzina N.E."/>
            <person name="Philippov D.A."/>
            <person name="Rakitin A.L."/>
            <person name="Mardanov A.V."/>
            <person name="Ravin N.V."/>
        </authorList>
    </citation>
    <scope>NUCLEOTIDE SEQUENCE [LARGE SCALE GENOMIC DNA]</scope>
    <source>
        <strain evidence="13 14">M1803</strain>
    </source>
</reference>
<dbReference type="InterPro" id="IPR002550">
    <property type="entry name" value="CNNM"/>
</dbReference>
<keyword evidence="2" id="KW-1003">Cell membrane</keyword>
<evidence type="ECO:0000256" key="4">
    <source>
        <dbReference type="ARBA" id="ARBA00022737"/>
    </source>
</evidence>
<dbReference type="InterPro" id="IPR016169">
    <property type="entry name" value="FAD-bd_PCMH_sub2"/>
</dbReference>
<dbReference type="Pfam" id="PF01595">
    <property type="entry name" value="CNNM"/>
    <property type="match status" value="1"/>
</dbReference>
<dbReference type="KEGG" id="hbs:IPV69_16540"/>
<evidence type="ECO:0000256" key="5">
    <source>
        <dbReference type="ARBA" id="ARBA00022989"/>
    </source>
</evidence>
<keyword evidence="14" id="KW-1185">Reference proteome</keyword>
<feature type="domain" description="CNNM transmembrane" evidence="12">
    <location>
        <begin position="1"/>
        <end position="207"/>
    </location>
</feature>
<organism evidence="13 14">
    <name type="scientific">Humisphaera borealis</name>
    <dbReference type="NCBI Taxonomy" id="2807512"/>
    <lineage>
        <taxon>Bacteria</taxon>
        <taxon>Pseudomonadati</taxon>
        <taxon>Planctomycetota</taxon>
        <taxon>Phycisphaerae</taxon>
        <taxon>Tepidisphaerales</taxon>
        <taxon>Tepidisphaeraceae</taxon>
        <taxon>Humisphaera</taxon>
    </lineage>
</organism>
<dbReference type="InterPro" id="IPR046342">
    <property type="entry name" value="CBS_dom_sf"/>
</dbReference>
<evidence type="ECO:0000256" key="2">
    <source>
        <dbReference type="ARBA" id="ARBA00022475"/>
    </source>
</evidence>
<evidence type="ECO:0000313" key="13">
    <source>
        <dbReference type="EMBL" id="QOV87884.1"/>
    </source>
</evidence>
<dbReference type="GO" id="GO:0050660">
    <property type="term" value="F:flavin adenine dinucleotide binding"/>
    <property type="evidence" value="ECO:0007669"/>
    <property type="project" value="InterPro"/>
</dbReference>
<dbReference type="PANTHER" id="PTHR43099:SF5">
    <property type="entry name" value="HLYC_CORC FAMILY TRANSPORTER"/>
    <property type="match status" value="1"/>
</dbReference>
<protein>
    <submittedName>
        <fullName evidence="13">HlyC/CorC family transporter</fullName>
    </submittedName>
</protein>
<dbReference type="PROSITE" id="PS51846">
    <property type="entry name" value="CNNM"/>
    <property type="match status" value="1"/>
</dbReference>
<keyword evidence="3 9" id="KW-0812">Transmembrane</keyword>
<evidence type="ECO:0000256" key="1">
    <source>
        <dbReference type="ARBA" id="ARBA00004651"/>
    </source>
</evidence>
<sequence>MDTFWKIVATLALVALNGYFVAAEFAAVSARASRFEQLAENSLVYRMCLEIKRKLDLYLSTCQIGITIASLALGAVIEPLVAGIIDSLLVRMGLASEPLPGQHSGLAIGLGLAIGTALHVVIGEQAPKNWAIQFADRVLPVLAPPLIVFTWVFFPIIWVLNWVSNAILRLFGVHLNNDAHGGLPHTEDELKALLAQAVASGTIAKGNEQILTSAFDFGDLKTRQIMTPRTQVDFLSLDQPVGRILNTVQKSAYTRFPLCDGDIDHIVGLVHMKDLFTHLKLVPGRLRFADATTPAGEAIAIADGLPGSSVHVIGAGDIELMQIKRDVLFVPELLPVPKLLRQFQTSHVHMAVVVDEYGATQGIVTLEDVLEEIVGEIEDEFDAAKHAGDFVKEGEGFRVSGSFALHELRENLKLDSDELEADDVDTVSGLVVRELGRWPRVGDKIVIANYVFRVVSMVQRTRRVGQVFITPQTQDQMRADGPGAA</sequence>
<dbReference type="Pfam" id="PF00571">
    <property type="entry name" value="CBS"/>
    <property type="match status" value="2"/>
</dbReference>
<dbReference type="Pfam" id="PF03471">
    <property type="entry name" value="CorC_HlyC"/>
    <property type="match status" value="1"/>
</dbReference>